<comment type="caution">
    <text evidence="1">The sequence shown here is derived from an EMBL/GenBank/DDBJ whole genome shotgun (WGS) entry which is preliminary data.</text>
</comment>
<gene>
    <name evidence="1" type="ORF">E5358_04875</name>
</gene>
<reference evidence="1" key="1">
    <citation type="submission" date="2019-04" db="EMBL/GenBank/DDBJ databases">
        <title>Microbes associate with the intestines of laboratory mice.</title>
        <authorList>
            <person name="Navarre W."/>
            <person name="Wong E."/>
            <person name="Huang K."/>
            <person name="Tropini C."/>
            <person name="Ng K."/>
            <person name="Yu B."/>
        </authorList>
    </citation>
    <scope>NUCLEOTIDE SEQUENCE</scope>
    <source>
        <strain evidence="1">NM73_A23</strain>
    </source>
</reference>
<organism evidence="1 2">
    <name type="scientific">Palleniella muris</name>
    <dbReference type="NCBI Taxonomy" id="3038145"/>
    <lineage>
        <taxon>Bacteria</taxon>
        <taxon>Pseudomonadati</taxon>
        <taxon>Bacteroidota</taxon>
        <taxon>Bacteroidia</taxon>
        <taxon>Bacteroidales</taxon>
        <taxon>Prevotellaceae</taxon>
        <taxon>Palleniella</taxon>
    </lineage>
</organism>
<accession>A0AC61QRS9</accession>
<keyword evidence="2" id="KW-1185">Reference proteome</keyword>
<name>A0AC61QRS9_9BACT</name>
<dbReference type="Proteomes" id="UP000308886">
    <property type="component" value="Unassembled WGS sequence"/>
</dbReference>
<protein>
    <submittedName>
        <fullName evidence="1">Uncharacterized protein</fullName>
    </submittedName>
</protein>
<proteinExistence type="predicted"/>
<evidence type="ECO:0000313" key="2">
    <source>
        <dbReference type="Proteomes" id="UP000308886"/>
    </source>
</evidence>
<evidence type="ECO:0000313" key="1">
    <source>
        <dbReference type="EMBL" id="TGX82997.1"/>
    </source>
</evidence>
<sequence length="439" mass="50443">MERLYREEGAESAVDKGLWREILRIINEGTVEGLSQAAAPPAHDEQFYRELRHSNEVFAAFKAHTMADEMAAKLYDAGGHLKPFRIWERDVSSIKSHQVGSWLRTEYDTAVIRAHNAADWREFERNKDVMPNLRWMPTTSPEPDSVHSRYWKARLTLPVGHPFWDMHRPGDRWNCKCSLEATDEPATPEALDGMEDVKPQRGLENNPGKDGHTFSDSHPYFPKDCRHCFAYRNSGFKNRLKGWFKNQQKDCYNCQDIDNLIQSNIRSLKELVDVEPPYVSTYTTSNGGNIFTSPYHGEDEKDENVRLAVFIHEKLGKKVYLLPRLDPKNAEQAALRPILHPDGVIPNKNPDYMIGGLLFDGKSMMNVEQSGNTDKYHEAILNRVKAAKRQADNAILEIPPFISRRIINNTIGGFLKQSHKNRIIIVKHGEKCYIYKKRG</sequence>
<dbReference type="EMBL" id="SRZC01000006">
    <property type="protein sequence ID" value="TGX82997.1"/>
    <property type="molecule type" value="Genomic_DNA"/>
</dbReference>